<evidence type="ECO:0000256" key="2">
    <source>
        <dbReference type="SAM" id="Phobius"/>
    </source>
</evidence>
<feature type="transmembrane region" description="Helical" evidence="2">
    <location>
        <begin position="143"/>
        <end position="162"/>
    </location>
</feature>
<gene>
    <name evidence="3" type="ORF">NHX12_019778</name>
</gene>
<comment type="caution">
    <text evidence="3">The sequence shown here is derived from an EMBL/GenBank/DDBJ whole genome shotgun (WGS) entry which is preliminary data.</text>
</comment>
<dbReference type="EMBL" id="JANIIK010000035">
    <property type="protein sequence ID" value="KAJ3613531.1"/>
    <property type="molecule type" value="Genomic_DNA"/>
</dbReference>
<keyword evidence="2" id="KW-0472">Membrane</keyword>
<keyword evidence="2" id="KW-0812">Transmembrane</keyword>
<dbReference type="AlphaFoldDB" id="A0A9Q0EXE0"/>
<name>A0A9Q0EXE0_9TELE</name>
<evidence type="ECO:0000313" key="3">
    <source>
        <dbReference type="EMBL" id="KAJ3613531.1"/>
    </source>
</evidence>
<feature type="region of interest" description="Disordered" evidence="1">
    <location>
        <begin position="1"/>
        <end position="27"/>
    </location>
</feature>
<evidence type="ECO:0000313" key="4">
    <source>
        <dbReference type="Proteomes" id="UP001148018"/>
    </source>
</evidence>
<reference evidence="3" key="1">
    <citation type="submission" date="2022-07" db="EMBL/GenBank/DDBJ databases">
        <title>Chromosome-level genome of Muraenolepis orangiensis.</title>
        <authorList>
            <person name="Kim J."/>
        </authorList>
    </citation>
    <scope>NUCLEOTIDE SEQUENCE</scope>
    <source>
        <strain evidence="3">KU_S4_2022</strain>
        <tissue evidence="3">Muscle</tissue>
    </source>
</reference>
<keyword evidence="2" id="KW-1133">Transmembrane helix</keyword>
<protein>
    <submittedName>
        <fullName evidence="3">Uncharacterized protein</fullName>
    </submittedName>
</protein>
<organism evidence="3 4">
    <name type="scientific">Muraenolepis orangiensis</name>
    <name type="common">Patagonian moray cod</name>
    <dbReference type="NCBI Taxonomy" id="630683"/>
    <lineage>
        <taxon>Eukaryota</taxon>
        <taxon>Metazoa</taxon>
        <taxon>Chordata</taxon>
        <taxon>Craniata</taxon>
        <taxon>Vertebrata</taxon>
        <taxon>Euteleostomi</taxon>
        <taxon>Actinopterygii</taxon>
        <taxon>Neopterygii</taxon>
        <taxon>Teleostei</taxon>
        <taxon>Neoteleostei</taxon>
        <taxon>Acanthomorphata</taxon>
        <taxon>Zeiogadaria</taxon>
        <taxon>Gadariae</taxon>
        <taxon>Gadiformes</taxon>
        <taxon>Muraenolepidoidei</taxon>
        <taxon>Muraenolepididae</taxon>
        <taxon>Muraenolepis</taxon>
    </lineage>
</organism>
<proteinExistence type="predicted"/>
<sequence length="204" mass="21509">MGYGKERFPRFNPSPPPPSSFATYRFPFASTPSSPTLGVGVGGDLWGEVVLRDSCCAVGEVFPASLPNTRRDPQTPEAGAQGKTRAKPSDEGQRGAPKTHGGNPEGLGGGGGGVHCVCTGRAPALHPDHLLLLLFLLLLPPRWLWLGLTVLLLSLLGSWAVVHLTLGTPGGSPFRISTSYDRPVGRDTTATIEPRFTTNCTVGK</sequence>
<feature type="region of interest" description="Disordered" evidence="1">
    <location>
        <begin position="66"/>
        <end position="108"/>
    </location>
</feature>
<keyword evidence="4" id="KW-1185">Reference proteome</keyword>
<evidence type="ECO:0000256" key="1">
    <source>
        <dbReference type="SAM" id="MobiDB-lite"/>
    </source>
</evidence>
<dbReference type="Proteomes" id="UP001148018">
    <property type="component" value="Unassembled WGS sequence"/>
</dbReference>
<dbReference type="OrthoDB" id="8963494at2759"/>
<accession>A0A9Q0EXE0</accession>